<comment type="caution">
    <text evidence="6">The sequence shown here is derived from an EMBL/GenBank/DDBJ whole genome shotgun (WGS) entry which is preliminary data.</text>
</comment>
<feature type="compositionally biased region" description="Basic and acidic residues" evidence="4">
    <location>
        <begin position="162"/>
        <end position="189"/>
    </location>
</feature>
<dbReference type="PANTHER" id="PTHR40621">
    <property type="entry name" value="TRANSCRIPTION FACTOR KAPC-RELATED"/>
    <property type="match status" value="1"/>
</dbReference>
<evidence type="ECO:0000256" key="4">
    <source>
        <dbReference type="SAM" id="MobiDB-lite"/>
    </source>
</evidence>
<dbReference type="InterPro" id="IPR023167">
    <property type="entry name" value="Yap1_redox_dom_sf"/>
</dbReference>
<dbReference type="Proteomes" id="UP001213000">
    <property type="component" value="Unassembled WGS sequence"/>
</dbReference>
<feature type="compositionally biased region" description="Polar residues" evidence="4">
    <location>
        <begin position="40"/>
        <end position="52"/>
    </location>
</feature>
<evidence type="ECO:0000256" key="2">
    <source>
        <dbReference type="ARBA" id="ARBA00004496"/>
    </source>
</evidence>
<dbReference type="SUPFAM" id="SSF111430">
    <property type="entry name" value="YAP1 redox domain"/>
    <property type="match status" value="1"/>
</dbReference>
<evidence type="ECO:0000313" key="7">
    <source>
        <dbReference type="Proteomes" id="UP001213000"/>
    </source>
</evidence>
<feature type="region of interest" description="Disordered" evidence="4">
    <location>
        <begin position="39"/>
        <end position="189"/>
    </location>
</feature>
<feature type="compositionally biased region" description="Polar residues" evidence="4">
    <location>
        <begin position="357"/>
        <end position="371"/>
    </location>
</feature>
<dbReference type="GO" id="GO:0090575">
    <property type="term" value="C:RNA polymerase II transcription regulator complex"/>
    <property type="evidence" value="ECO:0007669"/>
    <property type="project" value="TreeGrafter"/>
</dbReference>
<comment type="subcellular location">
    <subcellularLocation>
        <location evidence="2">Cytoplasm</location>
    </subcellularLocation>
    <subcellularLocation>
        <location evidence="1">Nucleus</location>
    </subcellularLocation>
</comment>
<dbReference type="InterPro" id="IPR050936">
    <property type="entry name" value="AP-1-like"/>
</dbReference>
<keyword evidence="7" id="KW-1185">Reference proteome</keyword>
<feature type="region of interest" description="Disordered" evidence="4">
    <location>
        <begin position="445"/>
        <end position="504"/>
    </location>
</feature>
<evidence type="ECO:0000313" key="6">
    <source>
        <dbReference type="EMBL" id="KAJ3563469.1"/>
    </source>
</evidence>
<protein>
    <recommendedName>
        <fullName evidence="5">BZIP domain-containing protein</fullName>
    </recommendedName>
</protein>
<dbReference type="InterPro" id="IPR013910">
    <property type="entry name" value="TF_PAP1"/>
</dbReference>
<feature type="compositionally biased region" description="Low complexity" evidence="4">
    <location>
        <begin position="255"/>
        <end position="274"/>
    </location>
</feature>
<dbReference type="AlphaFoldDB" id="A0AAD5YMP7"/>
<dbReference type="GO" id="GO:0001228">
    <property type="term" value="F:DNA-binding transcription activator activity, RNA polymerase II-specific"/>
    <property type="evidence" value="ECO:0007669"/>
    <property type="project" value="TreeGrafter"/>
</dbReference>
<dbReference type="PROSITE" id="PS50217">
    <property type="entry name" value="BZIP"/>
    <property type="match status" value="1"/>
</dbReference>
<dbReference type="GO" id="GO:0033554">
    <property type="term" value="P:cellular response to stress"/>
    <property type="evidence" value="ECO:0007669"/>
    <property type="project" value="UniProtKB-ARBA"/>
</dbReference>
<dbReference type="GO" id="GO:0005737">
    <property type="term" value="C:cytoplasm"/>
    <property type="evidence" value="ECO:0007669"/>
    <property type="project" value="UniProtKB-SubCell"/>
</dbReference>
<dbReference type="InterPro" id="IPR046347">
    <property type="entry name" value="bZIP_sf"/>
</dbReference>
<feature type="compositionally biased region" description="Basic and acidic residues" evidence="4">
    <location>
        <begin position="488"/>
        <end position="504"/>
    </location>
</feature>
<feature type="domain" description="BZIP" evidence="5">
    <location>
        <begin position="165"/>
        <end position="228"/>
    </location>
</feature>
<feature type="region of interest" description="Disordered" evidence="4">
    <location>
        <begin position="357"/>
        <end position="395"/>
    </location>
</feature>
<dbReference type="SMART" id="SM00338">
    <property type="entry name" value="BRLZ"/>
    <property type="match status" value="1"/>
</dbReference>
<feature type="compositionally biased region" description="Low complexity" evidence="4">
    <location>
        <begin position="450"/>
        <end position="476"/>
    </location>
</feature>
<accession>A0AAD5YMP7</accession>
<dbReference type="CDD" id="cd14688">
    <property type="entry name" value="bZIP_YAP"/>
    <property type="match status" value="1"/>
</dbReference>
<organism evidence="6 7">
    <name type="scientific">Leucocoprinus birnbaumii</name>
    <dbReference type="NCBI Taxonomy" id="56174"/>
    <lineage>
        <taxon>Eukaryota</taxon>
        <taxon>Fungi</taxon>
        <taxon>Dikarya</taxon>
        <taxon>Basidiomycota</taxon>
        <taxon>Agaricomycotina</taxon>
        <taxon>Agaricomycetes</taxon>
        <taxon>Agaricomycetidae</taxon>
        <taxon>Agaricales</taxon>
        <taxon>Agaricineae</taxon>
        <taxon>Agaricaceae</taxon>
        <taxon>Leucocoprinus</taxon>
    </lineage>
</organism>
<feature type="region of interest" description="Disordered" evidence="4">
    <location>
        <begin position="1"/>
        <end position="26"/>
    </location>
</feature>
<feature type="compositionally biased region" description="Low complexity" evidence="4">
    <location>
        <begin position="70"/>
        <end position="82"/>
    </location>
</feature>
<dbReference type="Pfam" id="PF08601">
    <property type="entry name" value="PAP1"/>
    <property type="match status" value="1"/>
</dbReference>
<keyword evidence="3" id="KW-0539">Nucleus</keyword>
<dbReference type="Pfam" id="PF00170">
    <property type="entry name" value="bZIP_1"/>
    <property type="match status" value="1"/>
</dbReference>
<evidence type="ECO:0000256" key="1">
    <source>
        <dbReference type="ARBA" id="ARBA00004123"/>
    </source>
</evidence>
<sequence>MDSQYPDVSSFWDLSQSTNFGQLPDDDFMAMLQKQFPLSAAQQNSTPNTHSLSAGGFSDGVNPQNISRYPLPSLTPPSEDSSPSPPHDGLNHDPSGEDSGDGGGEGSGRISRPSKDLALKRKASGGDMQEAGPSQKTQHTLSNDKKGTATSSARRKSTGNPVKDEGRLLKRKEQNRAAQRAFRERKEKHVKDLEDKVAELEAKNEAALSENENLRDLLGRLQSENVMLKQASFTFTMSPKSQPESIPPAPRHFSPESSIFSASPPSSVIAPDVSHTSPKPTNPLDWASLTNFDPNRLNLLDEQPQTTATSSAMNLDLFSSIPSTNGESPFTMIASNPMFMSFASSFDTMISPMDTQPTSANGVGNRSTGQPFTFDVSSMSSWPTPTPPTQDTSLDDLFAGYLAPNQNNGFTSPFASTPSISPITHQATLNTANFAHLNNSHLNSLIQKGSPTTSLTSSVPSPSSQSTTSSEPLQTPKESSATGSPRADINDPHHDKGRCPKTKSELVQKIAEAGASPFAPSSLQKMNVDAGTVVSCAGTSFPKTAKNDRNVEVLSAWRSITNDPKFKEANIDINDLCSEFTSKAKCDGTKVVLEPEEMNNIIESLTSKKQ</sequence>
<evidence type="ECO:0000259" key="5">
    <source>
        <dbReference type="PROSITE" id="PS50217"/>
    </source>
</evidence>
<feature type="region of interest" description="Disordered" evidence="4">
    <location>
        <begin position="237"/>
        <end position="288"/>
    </location>
</feature>
<evidence type="ECO:0000256" key="3">
    <source>
        <dbReference type="ARBA" id="ARBA00023242"/>
    </source>
</evidence>
<feature type="compositionally biased region" description="Polar residues" evidence="4">
    <location>
        <begin position="132"/>
        <end position="141"/>
    </location>
</feature>
<dbReference type="GO" id="GO:0000976">
    <property type="term" value="F:transcription cis-regulatory region binding"/>
    <property type="evidence" value="ECO:0007669"/>
    <property type="project" value="InterPro"/>
</dbReference>
<reference evidence="6" key="1">
    <citation type="submission" date="2022-07" db="EMBL/GenBank/DDBJ databases">
        <title>Genome Sequence of Leucocoprinus birnbaumii.</title>
        <authorList>
            <person name="Buettner E."/>
        </authorList>
    </citation>
    <scope>NUCLEOTIDE SEQUENCE</scope>
    <source>
        <strain evidence="6">VT141</strain>
    </source>
</reference>
<dbReference type="InterPro" id="IPR004827">
    <property type="entry name" value="bZIP"/>
</dbReference>
<dbReference type="EMBL" id="JANIEX010000756">
    <property type="protein sequence ID" value="KAJ3563469.1"/>
    <property type="molecule type" value="Genomic_DNA"/>
</dbReference>
<gene>
    <name evidence="6" type="ORF">NP233_g8921</name>
</gene>
<name>A0AAD5YMP7_9AGAR</name>
<feature type="compositionally biased region" description="Polar residues" evidence="4">
    <location>
        <begin position="1"/>
        <end position="21"/>
    </location>
</feature>
<dbReference type="PANTHER" id="PTHR40621:SF6">
    <property type="entry name" value="AP-1-LIKE TRANSCRIPTION FACTOR YAP1-RELATED"/>
    <property type="match status" value="1"/>
</dbReference>
<dbReference type="PROSITE" id="PS00036">
    <property type="entry name" value="BZIP_BASIC"/>
    <property type="match status" value="1"/>
</dbReference>
<dbReference type="Gene3D" id="1.10.238.100">
    <property type="entry name" value="YAP1 redox domain. Chain B"/>
    <property type="match status" value="1"/>
</dbReference>
<dbReference type="SUPFAM" id="SSF57959">
    <property type="entry name" value="Leucine zipper domain"/>
    <property type="match status" value="1"/>
</dbReference>
<proteinExistence type="predicted"/>
<dbReference type="Gene3D" id="1.20.5.170">
    <property type="match status" value="1"/>
</dbReference>